<dbReference type="InterPro" id="IPR036388">
    <property type="entry name" value="WH-like_DNA-bd_sf"/>
</dbReference>
<gene>
    <name evidence="2" type="ORF">CONCODRAFT_77218</name>
</gene>
<dbReference type="EMBL" id="KQ964431">
    <property type="protein sequence ID" value="KXN73843.1"/>
    <property type="molecule type" value="Genomic_DNA"/>
</dbReference>
<keyword evidence="3" id="KW-1185">Reference proteome</keyword>
<dbReference type="AlphaFoldDB" id="A0A137PFR3"/>
<feature type="domain" description="Mos1 transposase HTH" evidence="1">
    <location>
        <begin position="6"/>
        <end position="52"/>
    </location>
</feature>
<evidence type="ECO:0000259" key="1">
    <source>
        <dbReference type="Pfam" id="PF17906"/>
    </source>
</evidence>
<dbReference type="OrthoDB" id="3022198at2759"/>
<dbReference type="Pfam" id="PF17906">
    <property type="entry name" value="HTH_48"/>
    <property type="match status" value="1"/>
</dbReference>
<protein>
    <recommendedName>
        <fullName evidence="1">Mos1 transposase HTH domain-containing protein</fullName>
    </recommendedName>
</protein>
<proteinExistence type="predicted"/>
<dbReference type="PANTHER" id="PTHR30154">
    <property type="entry name" value="LEUCINE-RESPONSIVE REGULATORY PROTEIN"/>
    <property type="match status" value="1"/>
</dbReference>
<dbReference type="Gene3D" id="1.10.10.10">
    <property type="entry name" value="Winged helix-like DNA-binding domain superfamily/Winged helix DNA-binding domain"/>
    <property type="match status" value="4"/>
</dbReference>
<sequence length="415" mass="47404">MDVENNFIKPILSFYYGKGASEIEAHKEIIKQYGQHAITYKTIKKWFIEFRKEGGVKDNKPKQKKKVSDEFIIDLVYKNPGLNLVELGKLAKVSGSVISRRLKQINDGIEIVNYKNKSGYKSEKKFTDKFLVGLVDENPGKNMKELAELAGCCESTIYKRLKQINKNRSKDRKIILQKSATNTPRKPRRLTNEFITKLVNENPGVSMKKIAELANYSISTISKRLKEINSCGEIVYYYKSGPQKINRELDDESLNNLVIANSRLGATKLANFTNISVSTTRSKLKRIKGDSEEIKYAKKKAKKISDEFLISLVNENPGLNMRELATLANTSASTICNRIKKINSSGEKLVYFKKSDKKFTDEFLINLINENPALNMKELAELVNVSEQTVSHRIKRIKIDGGRLNYIKKYQHMKL</sequence>
<dbReference type="GO" id="GO:0043200">
    <property type="term" value="P:response to amino acid"/>
    <property type="evidence" value="ECO:0007669"/>
    <property type="project" value="TreeGrafter"/>
</dbReference>
<dbReference type="Pfam" id="PF13412">
    <property type="entry name" value="HTH_24"/>
    <property type="match status" value="1"/>
</dbReference>
<dbReference type="PANTHER" id="PTHR30154:SF34">
    <property type="entry name" value="TRANSCRIPTIONAL REGULATOR AZLB"/>
    <property type="match status" value="1"/>
</dbReference>
<organism evidence="2 3">
    <name type="scientific">Conidiobolus coronatus (strain ATCC 28846 / CBS 209.66 / NRRL 28638)</name>
    <name type="common">Delacroixia coronata</name>
    <dbReference type="NCBI Taxonomy" id="796925"/>
    <lineage>
        <taxon>Eukaryota</taxon>
        <taxon>Fungi</taxon>
        <taxon>Fungi incertae sedis</taxon>
        <taxon>Zoopagomycota</taxon>
        <taxon>Entomophthoromycotina</taxon>
        <taxon>Entomophthoromycetes</taxon>
        <taxon>Entomophthorales</taxon>
        <taxon>Ancylistaceae</taxon>
        <taxon>Conidiobolus</taxon>
    </lineage>
</organism>
<reference evidence="2 3" key="1">
    <citation type="journal article" date="2015" name="Genome Biol. Evol.">
        <title>Phylogenomic analyses indicate that early fungi evolved digesting cell walls of algal ancestors of land plants.</title>
        <authorList>
            <person name="Chang Y."/>
            <person name="Wang S."/>
            <person name="Sekimoto S."/>
            <person name="Aerts A.L."/>
            <person name="Choi C."/>
            <person name="Clum A."/>
            <person name="LaButti K.M."/>
            <person name="Lindquist E.A."/>
            <person name="Yee Ngan C."/>
            <person name="Ohm R.A."/>
            <person name="Salamov A.A."/>
            <person name="Grigoriev I.V."/>
            <person name="Spatafora J.W."/>
            <person name="Berbee M.L."/>
        </authorList>
    </citation>
    <scope>NUCLEOTIDE SEQUENCE [LARGE SCALE GENOMIC DNA]</scope>
    <source>
        <strain evidence="2 3">NRRL 28638</strain>
    </source>
</reference>
<dbReference type="InterPro" id="IPR041426">
    <property type="entry name" value="Mos1_HTH"/>
</dbReference>
<dbReference type="GO" id="GO:0043565">
    <property type="term" value="F:sequence-specific DNA binding"/>
    <property type="evidence" value="ECO:0007669"/>
    <property type="project" value="TreeGrafter"/>
</dbReference>
<dbReference type="InterPro" id="IPR036390">
    <property type="entry name" value="WH_DNA-bd_sf"/>
</dbReference>
<accession>A0A137PFR3</accession>
<dbReference type="Gene3D" id="1.10.10.1450">
    <property type="match status" value="1"/>
</dbReference>
<dbReference type="Proteomes" id="UP000070444">
    <property type="component" value="Unassembled WGS sequence"/>
</dbReference>
<evidence type="ECO:0000313" key="2">
    <source>
        <dbReference type="EMBL" id="KXN73843.1"/>
    </source>
</evidence>
<name>A0A137PFR3_CONC2</name>
<evidence type="ECO:0000313" key="3">
    <source>
        <dbReference type="Proteomes" id="UP000070444"/>
    </source>
</evidence>
<dbReference type="GO" id="GO:0005829">
    <property type="term" value="C:cytosol"/>
    <property type="evidence" value="ECO:0007669"/>
    <property type="project" value="TreeGrafter"/>
</dbReference>
<dbReference type="SUPFAM" id="SSF46785">
    <property type="entry name" value="Winged helix' DNA-binding domain"/>
    <property type="match status" value="1"/>
</dbReference>